<accession>A0A9P0XG25</accession>
<gene>
    <name evidence="1" type="ORF">PIBRA_LOCUS9628</name>
</gene>
<reference evidence="1" key="1">
    <citation type="submission" date="2022-05" db="EMBL/GenBank/DDBJ databases">
        <authorList>
            <person name="Okamura Y."/>
        </authorList>
    </citation>
    <scope>NUCLEOTIDE SEQUENCE</scope>
</reference>
<dbReference type="EMBL" id="CALOZG010000029">
    <property type="protein sequence ID" value="CAH4033329.1"/>
    <property type="molecule type" value="Genomic_DNA"/>
</dbReference>
<organism evidence="1 2">
    <name type="scientific">Pieris brassicae</name>
    <name type="common">White butterfly</name>
    <name type="synonym">Large white butterfly</name>
    <dbReference type="NCBI Taxonomy" id="7116"/>
    <lineage>
        <taxon>Eukaryota</taxon>
        <taxon>Metazoa</taxon>
        <taxon>Ecdysozoa</taxon>
        <taxon>Arthropoda</taxon>
        <taxon>Hexapoda</taxon>
        <taxon>Insecta</taxon>
        <taxon>Pterygota</taxon>
        <taxon>Neoptera</taxon>
        <taxon>Endopterygota</taxon>
        <taxon>Lepidoptera</taxon>
        <taxon>Glossata</taxon>
        <taxon>Ditrysia</taxon>
        <taxon>Papilionoidea</taxon>
        <taxon>Pieridae</taxon>
        <taxon>Pierinae</taxon>
        <taxon>Pieris</taxon>
    </lineage>
</organism>
<proteinExistence type="predicted"/>
<sequence>MKDVGSWHFQFKKCKRFFIKRSVQTGNVVINGEVNYNNRGGVSKKVNRKNKTVANINSDAIEIKTVKLKPAKLQDGEKLLSSHFGEAWENQEGLFFYKNILRAPIEDVDLTEAVCEPRTEENCFV</sequence>
<dbReference type="AlphaFoldDB" id="A0A9P0XG25"/>
<protein>
    <submittedName>
        <fullName evidence="1">Uncharacterized protein</fullName>
    </submittedName>
</protein>
<comment type="caution">
    <text evidence="1">The sequence shown here is derived from an EMBL/GenBank/DDBJ whole genome shotgun (WGS) entry which is preliminary data.</text>
</comment>
<keyword evidence="2" id="KW-1185">Reference proteome</keyword>
<dbReference type="Proteomes" id="UP001152562">
    <property type="component" value="Unassembled WGS sequence"/>
</dbReference>
<evidence type="ECO:0000313" key="2">
    <source>
        <dbReference type="Proteomes" id="UP001152562"/>
    </source>
</evidence>
<name>A0A9P0XG25_PIEBR</name>
<evidence type="ECO:0000313" key="1">
    <source>
        <dbReference type="EMBL" id="CAH4033329.1"/>
    </source>
</evidence>